<evidence type="ECO:0000313" key="1">
    <source>
        <dbReference type="EMBL" id="MFD2562689.1"/>
    </source>
</evidence>
<evidence type="ECO:0000313" key="2">
    <source>
        <dbReference type="Proteomes" id="UP001597319"/>
    </source>
</evidence>
<keyword evidence="2" id="KW-1185">Reference proteome</keyword>
<protein>
    <recommendedName>
        <fullName evidence="3">DUF2116 family Zn-ribbon domain-containing protein</fullName>
    </recommendedName>
</protein>
<gene>
    <name evidence="1" type="ORF">ACFSR1_08395</name>
</gene>
<dbReference type="RefSeq" id="WP_378291496.1">
    <property type="nucleotide sequence ID" value="NZ_JBHULE010000018.1"/>
</dbReference>
<reference evidence="2" key="1">
    <citation type="journal article" date="2019" name="Int. J. Syst. Evol. Microbiol.">
        <title>The Global Catalogue of Microorganisms (GCM) 10K type strain sequencing project: providing services to taxonomists for standard genome sequencing and annotation.</title>
        <authorList>
            <consortium name="The Broad Institute Genomics Platform"/>
            <consortium name="The Broad Institute Genome Sequencing Center for Infectious Disease"/>
            <person name="Wu L."/>
            <person name="Ma J."/>
        </authorList>
    </citation>
    <scope>NUCLEOTIDE SEQUENCE [LARGE SCALE GENOMIC DNA]</scope>
    <source>
        <strain evidence="2">KCTC 52274</strain>
    </source>
</reference>
<dbReference type="Proteomes" id="UP001597319">
    <property type="component" value="Unassembled WGS sequence"/>
</dbReference>
<name>A0ABW5LDT3_9FLAO</name>
<evidence type="ECO:0008006" key="3">
    <source>
        <dbReference type="Google" id="ProtNLM"/>
    </source>
</evidence>
<organism evidence="1 2">
    <name type="scientific">Aquimarina rubra</name>
    <dbReference type="NCBI Taxonomy" id="1920033"/>
    <lineage>
        <taxon>Bacteria</taxon>
        <taxon>Pseudomonadati</taxon>
        <taxon>Bacteroidota</taxon>
        <taxon>Flavobacteriia</taxon>
        <taxon>Flavobacteriales</taxon>
        <taxon>Flavobacteriaceae</taxon>
        <taxon>Aquimarina</taxon>
    </lineage>
</organism>
<comment type="caution">
    <text evidence="1">The sequence shown here is derived from an EMBL/GenBank/DDBJ whole genome shotgun (WGS) entry which is preliminary data.</text>
</comment>
<proteinExistence type="predicted"/>
<accession>A0ABW5LDT3</accession>
<dbReference type="EMBL" id="JBHULE010000018">
    <property type="protein sequence ID" value="MFD2562689.1"/>
    <property type="molecule type" value="Genomic_DNA"/>
</dbReference>
<sequence length="125" mass="15139">MKRNCTYCNEKLEGRVGKKYCSSYCRSAFYYQQNKEKEYSLFKKIDQQLKTNRKILKNYNRAGLVTIRKGKLIKEGFDPKYFTHYWKNSKGQVYLFCYEYGFLELKDNAKSKYLLVIWQSYMDTS</sequence>